<dbReference type="RefSeq" id="WP_259661076.1">
    <property type="nucleotide sequence ID" value="NZ_JAHXRI010000007.1"/>
</dbReference>
<dbReference type="InterPro" id="IPR002060">
    <property type="entry name" value="Squ/phyt_synthse"/>
</dbReference>
<dbReference type="GO" id="GO:0051996">
    <property type="term" value="F:squalene synthase [NAD(P)H] activity"/>
    <property type="evidence" value="ECO:0007669"/>
    <property type="project" value="UniProtKB-EC"/>
</dbReference>
<comment type="caution">
    <text evidence="1">The sequence shown here is derived from an EMBL/GenBank/DDBJ whole genome shotgun (WGS) entry which is preliminary data.</text>
</comment>
<dbReference type="InterPro" id="IPR008949">
    <property type="entry name" value="Isoprenoid_synthase_dom_sf"/>
</dbReference>
<keyword evidence="1" id="KW-0808">Transferase</keyword>
<dbReference type="InterPro" id="IPR017827">
    <property type="entry name" value="HSQ_synthase_HpnC"/>
</dbReference>
<dbReference type="Proteomes" id="UP000739565">
    <property type="component" value="Unassembled WGS sequence"/>
</dbReference>
<dbReference type="GO" id="GO:0004311">
    <property type="term" value="F:geranylgeranyl diphosphate synthase activity"/>
    <property type="evidence" value="ECO:0007669"/>
    <property type="project" value="InterPro"/>
</dbReference>
<dbReference type="InterPro" id="IPR033904">
    <property type="entry name" value="Trans_IPPS_HH"/>
</dbReference>
<keyword evidence="2" id="KW-1185">Reference proteome</keyword>
<dbReference type="EC" id="2.5.1.21" evidence="1"/>
<name>A0A953T7F1_9BURK</name>
<dbReference type="Pfam" id="PF00494">
    <property type="entry name" value="SQS_PSY"/>
    <property type="match status" value="1"/>
</dbReference>
<dbReference type="GO" id="GO:0016114">
    <property type="term" value="P:terpenoid biosynthetic process"/>
    <property type="evidence" value="ECO:0007669"/>
    <property type="project" value="UniProtKB-ARBA"/>
</dbReference>
<dbReference type="SFLD" id="SFLDG01018">
    <property type="entry name" value="Squalene/Phytoene_Synthase_Lik"/>
    <property type="match status" value="1"/>
</dbReference>
<organism evidence="1 2">
    <name type="scientific">Zwartia hollandica</name>
    <dbReference type="NCBI Taxonomy" id="324606"/>
    <lineage>
        <taxon>Bacteria</taxon>
        <taxon>Pseudomonadati</taxon>
        <taxon>Pseudomonadota</taxon>
        <taxon>Betaproteobacteria</taxon>
        <taxon>Burkholderiales</taxon>
        <taxon>Alcaligenaceae</taxon>
        <taxon>Zwartia</taxon>
    </lineage>
</organism>
<evidence type="ECO:0000313" key="2">
    <source>
        <dbReference type="Proteomes" id="UP000739565"/>
    </source>
</evidence>
<accession>A0A953T7F1</accession>
<dbReference type="SFLD" id="SFLDS00005">
    <property type="entry name" value="Isoprenoid_Synthase_Type_I"/>
    <property type="match status" value="1"/>
</dbReference>
<sequence>MAVDHYENFPVASRLLPAPLRPAVVAIYRFARSADDIADEGDASTAQRLAQLVQYRAALEALAANSPNAASSQNSLSQIFVPLDQAIKRHNLPFKPFLDLLAAFEQDLTQTRYPNDESVLAYCRLSANPVGLLMLHLYNTTDALSIEQSDAICSALQRVNFLQDVALDWKKNRIYLPTDALAHFGVSEELIASGACTPAWGALMAEQIKQCRTLLHFGYPLGRRLPGRIGLELRLIVHGGLRILEKIEQVKFDVFTKRPILRPTDWIIMLWRALWR</sequence>
<dbReference type="PANTHER" id="PTHR31480">
    <property type="entry name" value="BIFUNCTIONAL LYCOPENE CYCLASE/PHYTOENE SYNTHASE"/>
    <property type="match status" value="1"/>
</dbReference>
<reference evidence="1" key="1">
    <citation type="submission" date="2021-07" db="EMBL/GenBank/DDBJ databases">
        <title>New genus and species of the family Alcaligenaceae.</title>
        <authorList>
            <person name="Hahn M.W."/>
        </authorList>
    </citation>
    <scope>NUCLEOTIDE SEQUENCE</scope>
    <source>
        <strain evidence="1">LF4-65</strain>
    </source>
</reference>
<dbReference type="SFLD" id="SFLDG01212">
    <property type="entry name" value="Phytoene_synthase_like"/>
    <property type="match status" value="1"/>
</dbReference>
<proteinExistence type="predicted"/>
<dbReference type="Gene3D" id="1.10.600.10">
    <property type="entry name" value="Farnesyl Diphosphate Synthase"/>
    <property type="match status" value="1"/>
</dbReference>
<dbReference type="SUPFAM" id="SSF48576">
    <property type="entry name" value="Terpenoid synthases"/>
    <property type="match status" value="1"/>
</dbReference>
<evidence type="ECO:0000313" key="1">
    <source>
        <dbReference type="EMBL" id="MBZ1350659.1"/>
    </source>
</evidence>
<gene>
    <name evidence="1" type="primary">hpnC</name>
    <name evidence="1" type="ORF">KZZ10_08380</name>
</gene>
<dbReference type="CDD" id="cd00683">
    <property type="entry name" value="Trans_IPPS_HH"/>
    <property type="match status" value="1"/>
</dbReference>
<dbReference type="AlphaFoldDB" id="A0A953T7F1"/>
<dbReference type="NCBIfam" id="TIGR03464">
    <property type="entry name" value="HpnC"/>
    <property type="match status" value="1"/>
</dbReference>
<dbReference type="EMBL" id="JAHXRI010000007">
    <property type="protein sequence ID" value="MBZ1350659.1"/>
    <property type="molecule type" value="Genomic_DNA"/>
</dbReference>
<dbReference type="InterPro" id="IPR044843">
    <property type="entry name" value="Trans_IPPS_bact-type"/>
</dbReference>
<protein>
    <submittedName>
        <fullName evidence="1">Squalene synthase HpnC</fullName>
        <ecNumber evidence="1">2.5.1.21</ecNumber>
    </submittedName>
</protein>